<dbReference type="Gene3D" id="3.90.550.10">
    <property type="entry name" value="Spore Coat Polysaccharide Biosynthesis Protein SpsA, Chain A"/>
    <property type="match status" value="1"/>
</dbReference>
<dbReference type="InterPro" id="IPR001173">
    <property type="entry name" value="Glyco_trans_2-like"/>
</dbReference>
<evidence type="ECO:0000313" key="2">
    <source>
        <dbReference type="EMBL" id="MCA9758179.1"/>
    </source>
</evidence>
<sequence length="263" mass="29559">MTRTLVSLVVPCCDEEEALPRLWERFQTSAQLVPEGCELEYIFVDDGSGDATWRILSELADGRTDCILVRHESRRGIGAGLRSAFEASHGDIIAVLDADGTYDPACLPELIRCLDQADLVTGSPYHPEGRVLNVPAWRLFLSKTLSRLYRAVSPVKVWTYTSLFRAYRREVLEKVAWTSDGFLSNTEILIGAARSGFRVAEFPTNLSVRRYGQSKLRTLSVIREHLGFLGRELKTGISHRQFGFRTEGGAISPASEERRGWHR</sequence>
<protein>
    <submittedName>
        <fullName evidence="2">Glycosyltransferase family 2 protein</fullName>
    </submittedName>
</protein>
<evidence type="ECO:0000259" key="1">
    <source>
        <dbReference type="Pfam" id="PF00535"/>
    </source>
</evidence>
<reference evidence="2" key="1">
    <citation type="submission" date="2020-04" db="EMBL/GenBank/DDBJ databases">
        <authorList>
            <person name="Zhang T."/>
        </authorList>
    </citation>
    <scope>NUCLEOTIDE SEQUENCE</scope>
    <source>
        <strain evidence="2">HKST-UBA02</strain>
    </source>
</reference>
<dbReference type="InterPro" id="IPR029044">
    <property type="entry name" value="Nucleotide-diphossugar_trans"/>
</dbReference>
<name>A0A956SG47_UNCEI</name>
<proteinExistence type="predicted"/>
<comment type="caution">
    <text evidence="2">The sequence shown here is derived from an EMBL/GenBank/DDBJ whole genome shotgun (WGS) entry which is preliminary data.</text>
</comment>
<dbReference type="Pfam" id="PF00535">
    <property type="entry name" value="Glycos_transf_2"/>
    <property type="match status" value="1"/>
</dbReference>
<dbReference type="SUPFAM" id="SSF53448">
    <property type="entry name" value="Nucleotide-diphospho-sugar transferases"/>
    <property type="match status" value="1"/>
</dbReference>
<dbReference type="AlphaFoldDB" id="A0A956SG47"/>
<dbReference type="PANTHER" id="PTHR48090:SF7">
    <property type="entry name" value="RFBJ PROTEIN"/>
    <property type="match status" value="1"/>
</dbReference>
<dbReference type="InterPro" id="IPR050256">
    <property type="entry name" value="Glycosyltransferase_2"/>
</dbReference>
<gene>
    <name evidence="2" type="ORF">KDA27_20460</name>
</gene>
<dbReference type="EMBL" id="JAGQHS010000149">
    <property type="protein sequence ID" value="MCA9758179.1"/>
    <property type="molecule type" value="Genomic_DNA"/>
</dbReference>
<accession>A0A956SG47</accession>
<dbReference type="PANTHER" id="PTHR48090">
    <property type="entry name" value="UNDECAPRENYL-PHOSPHATE 4-DEOXY-4-FORMAMIDO-L-ARABINOSE TRANSFERASE-RELATED"/>
    <property type="match status" value="1"/>
</dbReference>
<organism evidence="2 3">
    <name type="scientific">Eiseniibacteriota bacterium</name>
    <dbReference type="NCBI Taxonomy" id="2212470"/>
    <lineage>
        <taxon>Bacteria</taxon>
        <taxon>Candidatus Eiseniibacteriota</taxon>
    </lineage>
</organism>
<evidence type="ECO:0000313" key="3">
    <source>
        <dbReference type="Proteomes" id="UP000739538"/>
    </source>
</evidence>
<feature type="domain" description="Glycosyltransferase 2-like" evidence="1">
    <location>
        <begin position="7"/>
        <end position="175"/>
    </location>
</feature>
<dbReference type="Proteomes" id="UP000739538">
    <property type="component" value="Unassembled WGS sequence"/>
</dbReference>
<dbReference type="CDD" id="cd04179">
    <property type="entry name" value="DPM_DPG-synthase_like"/>
    <property type="match status" value="1"/>
</dbReference>
<reference evidence="2" key="2">
    <citation type="journal article" date="2021" name="Microbiome">
        <title>Successional dynamics and alternative stable states in a saline activated sludge microbial community over 9 years.</title>
        <authorList>
            <person name="Wang Y."/>
            <person name="Ye J."/>
            <person name="Ju F."/>
            <person name="Liu L."/>
            <person name="Boyd J.A."/>
            <person name="Deng Y."/>
            <person name="Parks D.H."/>
            <person name="Jiang X."/>
            <person name="Yin X."/>
            <person name="Woodcroft B.J."/>
            <person name="Tyson G.W."/>
            <person name="Hugenholtz P."/>
            <person name="Polz M.F."/>
            <person name="Zhang T."/>
        </authorList>
    </citation>
    <scope>NUCLEOTIDE SEQUENCE</scope>
    <source>
        <strain evidence="2">HKST-UBA02</strain>
    </source>
</reference>